<accession>A0A379V321</accession>
<protein>
    <submittedName>
        <fullName evidence="2">DNA injection protein</fullName>
    </submittedName>
</protein>
<proteinExistence type="predicted"/>
<feature type="compositionally biased region" description="Polar residues" evidence="1">
    <location>
        <begin position="477"/>
        <end position="489"/>
    </location>
</feature>
<reference evidence="2 3" key="1">
    <citation type="submission" date="2018-06" db="EMBL/GenBank/DDBJ databases">
        <authorList>
            <consortium name="Pathogen Informatics"/>
            <person name="Doyle S."/>
        </authorList>
    </citation>
    <scope>NUCLEOTIDE SEQUENCE [LARGE SCALE GENOMIC DNA]</scope>
    <source>
        <strain evidence="2 3">NCTC5798</strain>
    </source>
</reference>
<gene>
    <name evidence="2" type="ORF">NCTC5798_05954</name>
</gene>
<feature type="compositionally biased region" description="Low complexity" evidence="1">
    <location>
        <begin position="456"/>
        <end position="476"/>
    </location>
</feature>
<dbReference type="Pfam" id="PF16928">
    <property type="entry name" value="Inj_translocase"/>
    <property type="match status" value="1"/>
</dbReference>
<dbReference type="AlphaFoldDB" id="A0A379V321"/>
<sequence>MSTWQEGNGGRFLAGIGSQNDNAPRSGDNSLALGLIRDNNDFARAGGNNIGLQALQGLSGIAGMYQQDQQQQAQNAFNQAHANAWSTGDNSGIIKFAQENPAFVAKAQQAVSGLDEQQRNELGQLAMQTNTALAQGPEVYSKFVTDNSDRLKRLGADPNWMLQTGISSPEQLSHLTTTMAYGAVGPDKMLEYQDKQVGRQLEQGRLDESARQANMQNDTTIRGQNISRENSIRSAYAPTAAMQNYNQYAQLLKSDPESAATFAAAAGINPSAKKLMKVETNPDGSVTKYYTDGSEEAGKINQPINGDGIKPISLPQAQSIIDKANEGSKKAAGFAMRLKDSMDSMNTLGETIDPKRVALINRALGDGTAANMSLSPAEQQYMVNARDALYSILRPETGAAITAEEMKEYSKMYLPQPGDSADATKTKMRKMQGQYNSLRGQSGRVYDALVVSTAANNQAQQPAQAQQQQQATQQPATHTSKSGIQFTVE</sequence>
<feature type="region of interest" description="Disordered" evidence="1">
    <location>
        <begin position="456"/>
        <end position="489"/>
    </location>
</feature>
<evidence type="ECO:0000256" key="1">
    <source>
        <dbReference type="SAM" id="MobiDB-lite"/>
    </source>
</evidence>
<organism evidence="2 3">
    <name type="scientific">Salmonella enterica I</name>
    <dbReference type="NCBI Taxonomy" id="59201"/>
    <lineage>
        <taxon>Bacteria</taxon>
        <taxon>Pseudomonadati</taxon>
        <taxon>Pseudomonadota</taxon>
        <taxon>Gammaproteobacteria</taxon>
        <taxon>Enterobacterales</taxon>
        <taxon>Enterobacteriaceae</taxon>
        <taxon>Salmonella</taxon>
    </lineage>
</organism>
<dbReference type="Proteomes" id="UP000255534">
    <property type="component" value="Unassembled WGS sequence"/>
</dbReference>
<dbReference type="EMBL" id="UGXK01000001">
    <property type="protein sequence ID" value="SUG74635.1"/>
    <property type="molecule type" value="Genomic_DNA"/>
</dbReference>
<evidence type="ECO:0000313" key="2">
    <source>
        <dbReference type="EMBL" id="SUG74635.1"/>
    </source>
</evidence>
<name>A0A379V321_SALET</name>
<feature type="region of interest" description="Disordered" evidence="1">
    <location>
        <begin position="1"/>
        <end position="25"/>
    </location>
</feature>
<evidence type="ECO:0000313" key="3">
    <source>
        <dbReference type="Proteomes" id="UP000255534"/>
    </source>
</evidence>
<dbReference type="InterPro" id="IPR031619">
    <property type="entry name" value="Inj_translocase"/>
</dbReference>